<evidence type="ECO:0000256" key="7">
    <source>
        <dbReference type="RuleBase" id="RU364138"/>
    </source>
</evidence>
<dbReference type="GO" id="GO:0009395">
    <property type="term" value="P:phospholipid catabolic process"/>
    <property type="evidence" value="ECO:0007669"/>
    <property type="project" value="TreeGrafter"/>
</dbReference>
<dbReference type="InterPro" id="IPR007000">
    <property type="entry name" value="PLipase_B-like"/>
</dbReference>
<dbReference type="Pfam" id="PF04916">
    <property type="entry name" value="Phospholip_B"/>
    <property type="match status" value="1"/>
</dbReference>
<dbReference type="GO" id="GO:0004620">
    <property type="term" value="F:phospholipase activity"/>
    <property type="evidence" value="ECO:0007669"/>
    <property type="project" value="InterPro"/>
</dbReference>
<organism evidence="9 10">
    <name type="scientific">Meloidogyne enterolobii</name>
    <name type="common">Root-knot nematode worm</name>
    <name type="synonym">Meloidogyne mayaguensis</name>
    <dbReference type="NCBI Taxonomy" id="390850"/>
    <lineage>
        <taxon>Eukaryota</taxon>
        <taxon>Metazoa</taxon>
        <taxon>Ecdysozoa</taxon>
        <taxon>Nematoda</taxon>
        <taxon>Chromadorea</taxon>
        <taxon>Rhabditida</taxon>
        <taxon>Tylenchina</taxon>
        <taxon>Tylenchomorpha</taxon>
        <taxon>Tylenchoidea</taxon>
        <taxon>Meloidogynidae</taxon>
        <taxon>Meloidogyninae</taxon>
        <taxon>Meloidogyne</taxon>
    </lineage>
</organism>
<dbReference type="GO" id="GO:0005576">
    <property type="term" value="C:extracellular region"/>
    <property type="evidence" value="ECO:0007669"/>
    <property type="project" value="TreeGrafter"/>
</dbReference>
<dbReference type="PANTHER" id="PTHR12370:SF8">
    <property type="entry name" value="PHOSPHOLIPASE B-LIKE 3-RELATED"/>
    <property type="match status" value="1"/>
</dbReference>
<dbReference type="OrthoDB" id="443524at2759"/>
<sequence>MSISSKLLFNLIFLFYFTWIYATLKYDDEFLSNKLEEDNFWDNLLNNKPENKDSNKYYNPVEQLQSLDDPWPKSFFNKNITICADVKSPNIVYKIDGGDITKCKKGQKAVAVGNYRNGQNETGWGILEIETFADFSEEIQSYAAGLAEGLLTKNQIYLHYLNTASQICNNASEGYCDQLHNYIKTNLKWIKSKVNSLAKNDIYWRHVELTFTQLTGINDGYEDINLYGDYYPRVEFKNNSILLIQMSGDFYDLEHVFKKNPNLESEPSHCSGFIKITEGNEDLLMSHVSMAGYNTMNRILKLYKFAFDTKKSPGNIVTFSGYPAALSSADDYTLTSAGLLSIETTIAVFNEPLYEKVKENKHLHCWLRSYLANRLSKTARDWVQLFGRYNSGTYNNQWTVLDYKLFKPKQELPQTDLIWILETNSVSLVVSRDVTWFIKSYGYWPSYNIPFLSKISELSGFSAKGQINNWWRWGFTPRAKIFHRDHKKVKDLKTLRELMRYNNYQHDEYSRCKCTPPYSAEASISTRGDLNRPDGKWEVPGMGFRNHGSIDYKGTNFELFKQLRFEVVGGPTYGGPGNLPYFSWATTKINTTHFGQPINWNFTEFATQWTTKIPKNII</sequence>
<evidence type="ECO:0000256" key="4">
    <source>
        <dbReference type="ARBA" id="ARBA00022963"/>
    </source>
</evidence>
<evidence type="ECO:0000256" key="5">
    <source>
        <dbReference type="ARBA" id="ARBA00023098"/>
    </source>
</evidence>
<keyword evidence="5 7" id="KW-0443">Lipid metabolism</keyword>
<dbReference type="AlphaFoldDB" id="A0A6V7WIR6"/>
<evidence type="ECO:0000313" key="10">
    <source>
        <dbReference type="Proteomes" id="UP000580250"/>
    </source>
</evidence>
<keyword evidence="6" id="KW-0325">Glycoprotein</keyword>
<keyword evidence="8" id="KW-1133">Transmembrane helix</keyword>
<comment type="similarity">
    <text evidence="1 7">Belongs to the phospholipase B-like family.</text>
</comment>
<keyword evidence="4 7" id="KW-0442">Lipid degradation</keyword>
<dbReference type="Proteomes" id="UP000580250">
    <property type="component" value="Unassembled WGS sequence"/>
</dbReference>
<evidence type="ECO:0000256" key="2">
    <source>
        <dbReference type="ARBA" id="ARBA00022729"/>
    </source>
</evidence>
<evidence type="ECO:0000313" key="9">
    <source>
        <dbReference type="EMBL" id="CAD2186874.1"/>
    </source>
</evidence>
<evidence type="ECO:0000256" key="3">
    <source>
        <dbReference type="ARBA" id="ARBA00022801"/>
    </source>
</evidence>
<evidence type="ECO:0000256" key="8">
    <source>
        <dbReference type="SAM" id="Phobius"/>
    </source>
</evidence>
<dbReference type="PANTHER" id="PTHR12370">
    <property type="entry name" value="PHOSPHOLIPASE B-RELATED"/>
    <property type="match status" value="1"/>
</dbReference>
<dbReference type="EMBL" id="CAJEWN010000610">
    <property type="protein sequence ID" value="CAD2186874.1"/>
    <property type="molecule type" value="Genomic_DNA"/>
</dbReference>
<keyword evidence="2" id="KW-0732">Signal</keyword>
<evidence type="ECO:0000256" key="6">
    <source>
        <dbReference type="ARBA" id="ARBA00023180"/>
    </source>
</evidence>
<protein>
    <recommendedName>
        <fullName evidence="7">Phospholipase B-like</fullName>
        <ecNumber evidence="7">3.1.1.-</ecNumber>
    </recommendedName>
</protein>
<dbReference type="Gene3D" id="3.60.60.30">
    <property type="match status" value="1"/>
</dbReference>
<accession>A0A6V7WIR6</accession>
<keyword evidence="8" id="KW-0472">Membrane</keyword>
<reference evidence="9 10" key="1">
    <citation type="submission" date="2020-08" db="EMBL/GenBank/DDBJ databases">
        <authorList>
            <person name="Koutsovoulos G."/>
            <person name="Danchin GJ E."/>
        </authorList>
    </citation>
    <scope>NUCLEOTIDE SEQUENCE [LARGE SCALE GENOMIC DNA]</scope>
</reference>
<keyword evidence="3 7" id="KW-0378">Hydrolase</keyword>
<proteinExistence type="inferred from homology"/>
<gene>
    <name evidence="9" type="ORF">MENT_LOCUS39411</name>
</gene>
<evidence type="ECO:0000256" key="1">
    <source>
        <dbReference type="ARBA" id="ARBA00007835"/>
    </source>
</evidence>
<comment type="function">
    <text evidence="7">Putative phospholipase.</text>
</comment>
<name>A0A6V7WIR6_MELEN</name>
<dbReference type="EC" id="3.1.1.-" evidence="7"/>
<comment type="caution">
    <text evidence="9">The sequence shown here is derived from an EMBL/GenBank/DDBJ whole genome shotgun (WGS) entry which is preliminary data.</text>
</comment>
<feature type="transmembrane region" description="Helical" evidence="8">
    <location>
        <begin position="7"/>
        <end position="24"/>
    </location>
</feature>
<keyword evidence="8" id="KW-0812">Transmembrane</keyword>